<evidence type="ECO:0000313" key="3">
    <source>
        <dbReference type="EMBL" id="PLR21014.1"/>
    </source>
</evidence>
<dbReference type="AlphaFoldDB" id="A0A2N5D4L7"/>
<reference evidence="3 4" key="1">
    <citation type="submission" date="2017-12" db="EMBL/GenBank/DDBJ databases">
        <title>The genome sequence of Caulobacter sp. 410.</title>
        <authorList>
            <person name="Gao J."/>
            <person name="Mao X."/>
            <person name="Sun J."/>
        </authorList>
    </citation>
    <scope>NUCLEOTIDE SEQUENCE [LARGE SCALE GENOMIC DNA]</scope>
    <source>
        <strain evidence="3 4">410</strain>
    </source>
</reference>
<dbReference type="SMART" id="SM00894">
    <property type="entry name" value="Excalibur"/>
    <property type="match status" value="1"/>
</dbReference>
<keyword evidence="4" id="KW-1185">Reference proteome</keyword>
<dbReference type="Proteomes" id="UP000234479">
    <property type="component" value="Unassembled WGS sequence"/>
</dbReference>
<accession>A0A2N5D4L7</accession>
<dbReference type="EMBL" id="PJRS01000044">
    <property type="protein sequence ID" value="PLR21014.1"/>
    <property type="molecule type" value="Genomic_DNA"/>
</dbReference>
<dbReference type="Pfam" id="PF05901">
    <property type="entry name" value="Excalibur"/>
    <property type="match status" value="1"/>
</dbReference>
<feature type="domain" description="Excalibur calcium-binding" evidence="2">
    <location>
        <begin position="7"/>
        <end position="43"/>
    </location>
</feature>
<organism evidence="3 4">
    <name type="scientific">Caulobacter zeae</name>
    <dbReference type="NCBI Taxonomy" id="2055137"/>
    <lineage>
        <taxon>Bacteria</taxon>
        <taxon>Pseudomonadati</taxon>
        <taxon>Pseudomonadota</taxon>
        <taxon>Alphaproteobacteria</taxon>
        <taxon>Caulobacterales</taxon>
        <taxon>Caulobacteraceae</taxon>
        <taxon>Caulobacter</taxon>
    </lineage>
</organism>
<name>A0A2N5D4L7_9CAUL</name>
<dbReference type="OrthoDB" id="5366081at2"/>
<sequence>MLPADQHFSGCNAARAAGRESIPSWDPSYRESMDGDGDGLACEPYRGRSRRW</sequence>
<gene>
    <name evidence="3" type="ORF">SGCZBJ_21475</name>
</gene>
<evidence type="ECO:0000313" key="4">
    <source>
        <dbReference type="Proteomes" id="UP000234479"/>
    </source>
</evidence>
<evidence type="ECO:0000259" key="2">
    <source>
        <dbReference type="SMART" id="SM00894"/>
    </source>
</evidence>
<protein>
    <submittedName>
        <fullName evidence="3">Calcium-binding protein</fullName>
    </submittedName>
</protein>
<dbReference type="InterPro" id="IPR008613">
    <property type="entry name" value="Excalibur_Ca-bd_domain"/>
</dbReference>
<proteinExistence type="predicted"/>
<comment type="caution">
    <text evidence="3">The sequence shown here is derived from an EMBL/GenBank/DDBJ whole genome shotgun (WGS) entry which is preliminary data.</text>
</comment>
<feature type="region of interest" description="Disordered" evidence="1">
    <location>
        <begin position="1"/>
        <end position="52"/>
    </location>
</feature>
<evidence type="ECO:0000256" key="1">
    <source>
        <dbReference type="SAM" id="MobiDB-lite"/>
    </source>
</evidence>